<dbReference type="EMBL" id="JAUYVO010000003">
    <property type="protein sequence ID" value="MDP2522069.1"/>
    <property type="molecule type" value="Genomic_DNA"/>
</dbReference>
<protein>
    <submittedName>
        <fullName evidence="4">Polysaccharide biosynthesis/export family protein</fullName>
    </submittedName>
</protein>
<reference evidence="4" key="1">
    <citation type="submission" date="2023-07" db="EMBL/GenBank/DDBJ databases">
        <title>Genome content predicts the carbon catabolic preferences of heterotrophic bacteria.</title>
        <authorList>
            <person name="Gralka M."/>
        </authorList>
    </citation>
    <scope>NUCLEOTIDE SEQUENCE</scope>
    <source>
        <strain evidence="4">5G01</strain>
    </source>
</reference>
<name>A0ABT9ESN0_9GAMM</name>
<accession>A0ABT9ESN0</accession>
<dbReference type="RefSeq" id="WP_305450389.1">
    <property type="nucleotide sequence ID" value="NZ_JAUYVO010000003.1"/>
</dbReference>
<feature type="domain" description="Soluble ligand binding" evidence="3">
    <location>
        <begin position="107"/>
        <end position="155"/>
    </location>
</feature>
<dbReference type="Pfam" id="PF02563">
    <property type="entry name" value="Poly_export"/>
    <property type="match status" value="1"/>
</dbReference>
<evidence type="ECO:0000259" key="3">
    <source>
        <dbReference type="Pfam" id="PF10531"/>
    </source>
</evidence>
<dbReference type="InterPro" id="IPR049712">
    <property type="entry name" value="Poly_export"/>
</dbReference>
<comment type="caution">
    <text evidence="4">The sequence shown here is derived from an EMBL/GenBank/DDBJ whole genome shotgun (WGS) entry which is preliminary data.</text>
</comment>
<evidence type="ECO:0000313" key="5">
    <source>
        <dbReference type="Proteomes" id="UP001177341"/>
    </source>
</evidence>
<dbReference type="PANTHER" id="PTHR33619:SF3">
    <property type="entry name" value="POLYSACCHARIDE EXPORT PROTEIN GFCE-RELATED"/>
    <property type="match status" value="1"/>
</dbReference>
<sequence>MIGRFLTLFMVFSFIALPSSWAVAEGFSEYRLSAGDRIKINVFGEAELSVETRLSDAGTIPYPFLGEVRALGMTTGELTAYLTDRLLDGYLLDPSVSVNILEYREFFIDGAVKSPGGYPYQPGLTLQRAVSLSGGFTPRASSSKFYVVRESEGGSKPIKIDLNDSIKPGDFVTIEESFF</sequence>
<proteinExistence type="predicted"/>
<keyword evidence="5" id="KW-1185">Reference proteome</keyword>
<organism evidence="4 5">
    <name type="scientific">Neptunomonas phycophila</name>
    <dbReference type="NCBI Taxonomy" id="1572645"/>
    <lineage>
        <taxon>Bacteria</taxon>
        <taxon>Pseudomonadati</taxon>
        <taxon>Pseudomonadota</taxon>
        <taxon>Gammaproteobacteria</taxon>
        <taxon>Oceanospirillales</taxon>
        <taxon>Oceanospirillaceae</taxon>
        <taxon>Neptunomonas</taxon>
    </lineage>
</organism>
<dbReference type="InterPro" id="IPR003715">
    <property type="entry name" value="Poly_export_N"/>
</dbReference>
<evidence type="ECO:0000259" key="2">
    <source>
        <dbReference type="Pfam" id="PF02563"/>
    </source>
</evidence>
<dbReference type="Gene3D" id="3.30.1950.10">
    <property type="entry name" value="wza like domain"/>
    <property type="match status" value="1"/>
</dbReference>
<dbReference type="Pfam" id="PF10531">
    <property type="entry name" value="SLBB"/>
    <property type="match status" value="1"/>
</dbReference>
<evidence type="ECO:0000313" key="4">
    <source>
        <dbReference type="EMBL" id="MDP2522069.1"/>
    </source>
</evidence>
<feature type="domain" description="Polysaccharide export protein N-terminal" evidence="2">
    <location>
        <begin position="28"/>
        <end position="100"/>
    </location>
</feature>
<dbReference type="PANTHER" id="PTHR33619">
    <property type="entry name" value="POLYSACCHARIDE EXPORT PROTEIN GFCE-RELATED"/>
    <property type="match status" value="1"/>
</dbReference>
<keyword evidence="1" id="KW-0732">Signal</keyword>
<gene>
    <name evidence="4" type="ORF">Q8W30_05735</name>
</gene>
<evidence type="ECO:0000256" key="1">
    <source>
        <dbReference type="ARBA" id="ARBA00022729"/>
    </source>
</evidence>
<dbReference type="InterPro" id="IPR019554">
    <property type="entry name" value="Soluble_ligand-bd"/>
</dbReference>
<dbReference type="Proteomes" id="UP001177341">
    <property type="component" value="Unassembled WGS sequence"/>
</dbReference>
<dbReference type="Gene3D" id="3.10.560.10">
    <property type="entry name" value="Outer membrane lipoprotein wza domain like"/>
    <property type="match status" value="1"/>
</dbReference>